<dbReference type="Proteomes" id="UP000075635">
    <property type="component" value="Unassembled WGS sequence"/>
</dbReference>
<feature type="compositionally biased region" description="Basic and acidic residues" evidence="4">
    <location>
        <begin position="442"/>
        <end position="462"/>
    </location>
</feature>
<dbReference type="Gene3D" id="4.10.1080.10">
    <property type="entry name" value="TSP type-3 repeat"/>
    <property type="match status" value="1"/>
</dbReference>
<dbReference type="SUPFAM" id="SSF103088">
    <property type="entry name" value="OmpA-like"/>
    <property type="match status" value="1"/>
</dbReference>
<feature type="compositionally biased region" description="Basic and acidic residues" evidence="4">
    <location>
        <begin position="414"/>
        <end position="425"/>
    </location>
</feature>
<evidence type="ECO:0000313" key="8">
    <source>
        <dbReference type="Proteomes" id="UP000075635"/>
    </source>
</evidence>
<dbReference type="InterPro" id="IPR028974">
    <property type="entry name" value="TSP_type-3_rpt"/>
</dbReference>
<feature type="compositionally biased region" description="Acidic residues" evidence="4">
    <location>
        <begin position="430"/>
        <end position="441"/>
    </location>
</feature>
<dbReference type="GO" id="GO:0007155">
    <property type="term" value="P:cell adhesion"/>
    <property type="evidence" value="ECO:0007669"/>
    <property type="project" value="InterPro"/>
</dbReference>
<dbReference type="PROSITE" id="PS51123">
    <property type="entry name" value="OMPA_2"/>
    <property type="match status" value="1"/>
</dbReference>
<feature type="chain" id="PRO_5007567952" evidence="5">
    <location>
        <begin position="34"/>
        <end position="674"/>
    </location>
</feature>
<feature type="region of interest" description="Disordered" evidence="4">
    <location>
        <begin position="353"/>
        <end position="543"/>
    </location>
</feature>
<feature type="region of interest" description="Disordered" evidence="4">
    <location>
        <begin position="631"/>
        <end position="674"/>
    </location>
</feature>
<evidence type="ECO:0000259" key="6">
    <source>
        <dbReference type="PROSITE" id="PS51123"/>
    </source>
</evidence>
<dbReference type="GO" id="GO:0016020">
    <property type="term" value="C:membrane"/>
    <property type="evidence" value="ECO:0007669"/>
    <property type="project" value="UniProtKB-UniRule"/>
</dbReference>
<dbReference type="AlphaFoldDB" id="A0A150RNA3"/>
<dbReference type="Pfam" id="PF02412">
    <property type="entry name" value="TSP_3"/>
    <property type="match status" value="1"/>
</dbReference>
<evidence type="ECO:0000256" key="3">
    <source>
        <dbReference type="PROSITE-ProRule" id="PRU00473"/>
    </source>
</evidence>
<evidence type="ECO:0000256" key="5">
    <source>
        <dbReference type="SAM" id="SignalP"/>
    </source>
</evidence>
<dbReference type="InterPro" id="IPR036737">
    <property type="entry name" value="OmpA-like_sf"/>
</dbReference>
<keyword evidence="2" id="KW-0106">Calcium</keyword>
<feature type="signal peptide" evidence="5">
    <location>
        <begin position="1"/>
        <end position="33"/>
    </location>
</feature>
<dbReference type="PANTHER" id="PTHR10199:SF119">
    <property type="entry name" value="RE20510P"/>
    <property type="match status" value="1"/>
</dbReference>
<evidence type="ECO:0000256" key="4">
    <source>
        <dbReference type="SAM" id="MobiDB-lite"/>
    </source>
</evidence>
<keyword evidence="1 5" id="KW-0732">Signal</keyword>
<feature type="domain" description="OmpA-like" evidence="6">
    <location>
        <begin position="541"/>
        <end position="652"/>
    </location>
</feature>
<proteinExistence type="predicted"/>
<comment type="caution">
    <text evidence="7">The sequence shown here is derived from an EMBL/GenBank/DDBJ whole genome shotgun (WGS) entry which is preliminary data.</text>
</comment>
<dbReference type="InterPro" id="IPR006665">
    <property type="entry name" value="OmpA-like"/>
</dbReference>
<feature type="compositionally biased region" description="Low complexity" evidence="4">
    <location>
        <begin position="508"/>
        <end position="518"/>
    </location>
</feature>
<dbReference type="GO" id="GO:0005509">
    <property type="term" value="F:calcium ion binding"/>
    <property type="evidence" value="ECO:0007669"/>
    <property type="project" value="InterPro"/>
</dbReference>
<dbReference type="Gene3D" id="3.30.1330.60">
    <property type="entry name" value="OmpA-like domain"/>
    <property type="match status" value="1"/>
</dbReference>
<protein>
    <submittedName>
        <fullName evidence="7">Thrombospondin</fullName>
    </submittedName>
</protein>
<accession>A0A150RNA3</accession>
<name>A0A150RNA3_SORCE</name>
<feature type="compositionally biased region" description="Acidic residues" evidence="4">
    <location>
        <begin position="463"/>
        <end position="473"/>
    </location>
</feature>
<reference evidence="7 8" key="1">
    <citation type="submission" date="2014-02" db="EMBL/GenBank/DDBJ databases">
        <title>The small core and large imbalanced accessory genome model reveals a collaborative survival strategy of Sorangium cellulosum strains in nature.</title>
        <authorList>
            <person name="Han K."/>
            <person name="Peng R."/>
            <person name="Blom J."/>
            <person name="Li Y.-Z."/>
        </authorList>
    </citation>
    <scope>NUCLEOTIDE SEQUENCE [LARGE SCALE GENOMIC DNA]</scope>
    <source>
        <strain evidence="7 8">So0011-07</strain>
    </source>
</reference>
<evidence type="ECO:0000313" key="7">
    <source>
        <dbReference type="EMBL" id="KYF81759.1"/>
    </source>
</evidence>
<evidence type="ECO:0000256" key="1">
    <source>
        <dbReference type="ARBA" id="ARBA00022729"/>
    </source>
</evidence>
<dbReference type="SUPFAM" id="SSF103647">
    <property type="entry name" value="TSP type-3 repeat"/>
    <property type="match status" value="2"/>
</dbReference>
<organism evidence="7 8">
    <name type="scientific">Sorangium cellulosum</name>
    <name type="common">Polyangium cellulosum</name>
    <dbReference type="NCBI Taxonomy" id="56"/>
    <lineage>
        <taxon>Bacteria</taxon>
        <taxon>Pseudomonadati</taxon>
        <taxon>Myxococcota</taxon>
        <taxon>Polyangia</taxon>
        <taxon>Polyangiales</taxon>
        <taxon>Polyangiaceae</taxon>
        <taxon>Sorangium</taxon>
    </lineage>
</organism>
<sequence length="674" mass="69548">MRANWRVPARSSLPLLVASGVFMAVSLPAPVRAGECAPANGLSGCIDADNLWPHAGAGPFFAVGSTATAPGARASFGLVASYLSRPVGLRVASPDPGGTIVHLLDNMLDATFLWSFGLTDRLEVTIAAPVTLYQDGSGFSDVLGTTDVDLQRSVLRDTRLGAAFAILPPPLQGSPDGFSLAARLELGLPTGDETVFASAGTVTFAPSAAAAYQLGKLKLAAEIGARLRGSSTLVSTAVGSQLLGALGAAVDVLPDRWLTASAEAFGLYTLAEQPAGGAALVPAEWIVSATSAPLLAGDLSLSAGGGSSIPLASERALTAPRFRFNLGVRYAPTGRDADADGVLDRDDKCPLVAEDRDGFQDGDGCPDPDNDGDRIPDERDRCRDERETVDGFQDGDGCPDADDDSDGVPDDDDACRNAAEDRDGFQDGDGCPDPDNDGDGIPDERDTCPRGAEDADGFKDDDGCPDPDNDIDQVPDGSDQCPGEPEDRDGFQDDDGCPDPDNDEDGVADAADACPATAETIDGTNDADGCPEPTGRSLPQWSGDRVTLDGLARFPAGSARVPPALAAQVGMIAQLMRGRMPLDVIIVEAYPDRQGDQSTRAIELAGARASAVKELLASAGIPADRITAAAGDTSAKRAPGAPQIEITATRVRRSEKAPRAPGAASSTTGEKKLR</sequence>
<feature type="compositionally biased region" description="Basic and acidic residues" evidence="4">
    <location>
        <begin position="371"/>
        <end position="389"/>
    </location>
</feature>
<dbReference type="Pfam" id="PF00691">
    <property type="entry name" value="OmpA"/>
    <property type="match status" value="1"/>
</dbReference>
<dbReference type="EMBL" id="JEMB01002353">
    <property type="protein sequence ID" value="KYF81759.1"/>
    <property type="molecule type" value="Genomic_DNA"/>
</dbReference>
<keyword evidence="3" id="KW-0472">Membrane</keyword>
<gene>
    <name evidence="7" type="ORF">BE17_10910</name>
</gene>
<dbReference type="InterPro" id="IPR003367">
    <property type="entry name" value="Thrombospondin_3-like_rpt"/>
</dbReference>
<feature type="compositionally biased region" description="Acidic residues" evidence="4">
    <location>
        <begin position="484"/>
        <end position="507"/>
    </location>
</feature>
<feature type="compositionally biased region" description="Acidic residues" evidence="4">
    <location>
        <begin position="397"/>
        <end position="413"/>
    </location>
</feature>
<dbReference type="PANTHER" id="PTHR10199">
    <property type="entry name" value="THROMBOSPONDIN"/>
    <property type="match status" value="1"/>
</dbReference>
<evidence type="ECO:0000256" key="2">
    <source>
        <dbReference type="ARBA" id="ARBA00022837"/>
    </source>
</evidence>